<protein>
    <submittedName>
        <fullName evidence="2">Uncharacterized protein</fullName>
    </submittedName>
</protein>
<dbReference type="AlphaFoldDB" id="A0A2V4MQ81"/>
<accession>A0A2V4MQ81</accession>
<evidence type="ECO:0000313" key="2">
    <source>
        <dbReference type="EMBL" id="PYC47679.1"/>
    </source>
</evidence>
<feature type="chain" id="PRO_5016090758" evidence="1">
    <location>
        <begin position="23"/>
        <end position="176"/>
    </location>
</feature>
<keyword evidence="3" id="KW-1185">Reference proteome</keyword>
<gene>
    <name evidence="2" type="ORF">DI396_09610</name>
</gene>
<evidence type="ECO:0000256" key="1">
    <source>
        <dbReference type="SAM" id="SignalP"/>
    </source>
</evidence>
<feature type="signal peptide" evidence="1">
    <location>
        <begin position="1"/>
        <end position="22"/>
    </location>
</feature>
<sequence>MRLFLATLLTATVLSAPLPLVAKGLKDAEHAMLSQTVESFSTAMKSNDFEQVIDTLPPRLVDAMAAQVGVPAAQLREMLAAQSAQVMGQSTVDTFATDLSELKAKTGKMPDGTEVLYTFVPAQVVVTAGGKTVDAPQNLLALKEGGAWYLMRVQSEGHVDMLRSAYPFFKKREFKF</sequence>
<reference evidence="2 3" key="1">
    <citation type="submission" date="2018-05" db="EMBL/GenBank/DDBJ databases">
        <title>Oceanovita maritima gen. nov., sp. nov., a marine bacterium in the family Rhodobacteraceae isolated from surface seawater of Lundu port Xiamen, China.</title>
        <authorList>
            <person name="Hetharua B.H."/>
            <person name="Min D."/>
            <person name="Liao H."/>
            <person name="Tian Y."/>
        </authorList>
    </citation>
    <scope>NUCLEOTIDE SEQUENCE [LARGE SCALE GENOMIC DNA]</scope>
    <source>
        <strain evidence="2 3">FSX-11</strain>
    </source>
</reference>
<keyword evidence="1" id="KW-0732">Signal</keyword>
<dbReference type="Proteomes" id="UP000248012">
    <property type="component" value="Unassembled WGS sequence"/>
</dbReference>
<proteinExistence type="predicted"/>
<evidence type="ECO:0000313" key="3">
    <source>
        <dbReference type="Proteomes" id="UP000248012"/>
    </source>
</evidence>
<dbReference type="EMBL" id="QFVT01000005">
    <property type="protein sequence ID" value="PYC47679.1"/>
    <property type="molecule type" value="Genomic_DNA"/>
</dbReference>
<comment type="caution">
    <text evidence="2">The sequence shown here is derived from an EMBL/GenBank/DDBJ whole genome shotgun (WGS) entry which is preliminary data.</text>
</comment>
<name>A0A2V4MQ81_9RHOB</name>
<organism evidence="2 3">
    <name type="scientific">Litorivita pollutaquae</name>
    <dbReference type="NCBI Taxonomy" id="2200892"/>
    <lineage>
        <taxon>Bacteria</taxon>
        <taxon>Pseudomonadati</taxon>
        <taxon>Pseudomonadota</taxon>
        <taxon>Alphaproteobacteria</taxon>
        <taxon>Rhodobacterales</taxon>
        <taxon>Paracoccaceae</taxon>
        <taxon>Litorivita</taxon>
    </lineage>
</organism>
<dbReference type="RefSeq" id="WP_162617197.1">
    <property type="nucleotide sequence ID" value="NZ_KZ826484.1"/>
</dbReference>